<dbReference type="EMBL" id="CCEH01000005">
    <property type="protein sequence ID" value="CDR27748.1"/>
    <property type="molecule type" value="Genomic_DNA"/>
</dbReference>
<dbReference type="CDD" id="cd04301">
    <property type="entry name" value="NAT_SF"/>
    <property type="match status" value="1"/>
</dbReference>
<dbReference type="Proteomes" id="UP000044616">
    <property type="component" value="Unassembled WGS sequence"/>
</dbReference>
<dbReference type="InterPro" id="IPR053144">
    <property type="entry name" value="Acetyltransferase_Butenolide"/>
</dbReference>
<gene>
    <name evidence="2" type="ORF">ERS140147_00858</name>
</gene>
<dbReference type="Pfam" id="PF00583">
    <property type="entry name" value="Acetyltransf_1"/>
    <property type="match status" value="1"/>
</dbReference>
<sequence length="133" mass="14725">MVKVIYDIPTCEDYCALRVNAGMSPKTREAAEKGLPNALFTVTLYDNDILIGMGRVIGDGGTVFQIVDIAVLKSYQGQGYGSLIMEHIMKYIRNVSVESTYVSLIADYPADKLYTKFGFIPTEPDSGGMYIKY</sequence>
<accession>A0A077VIM8</accession>
<dbReference type="InterPro" id="IPR000182">
    <property type="entry name" value="GNAT_dom"/>
</dbReference>
<dbReference type="RefSeq" id="WP_047449461.1">
    <property type="nucleotide sequence ID" value="NZ_CCEH01000005.1"/>
</dbReference>
<evidence type="ECO:0000313" key="2">
    <source>
        <dbReference type="EMBL" id="CDR27748.1"/>
    </source>
</evidence>
<evidence type="ECO:0000313" key="3">
    <source>
        <dbReference type="Proteomes" id="UP000044616"/>
    </source>
</evidence>
<reference evidence="2 3" key="1">
    <citation type="submission" date="2014-05" db="EMBL/GenBank/DDBJ databases">
        <authorList>
            <person name="Aslett A.Martin."/>
            <person name="De Silva Nishadi"/>
        </authorList>
    </citation>
    <scope>NUCLEOTIDE SEQUENCE [LARGE SCALE GENOMIC DNA]</scope>
</reference>
<protein>
    <submittedName>
        <fullName evidence="2">Attachment to host cells and virulence</fullName>
    </submittedName>
</protein>
<dbReference type="PANTHER" id="PTHR43233:SF1">
    <property type="entry name" value="FAMILY N-ACETYLTRANSFERASE, PUTATIVE (AFU_ORTHOLOGUE AFUA_6G03350)-RELATED"/>
    <property type="match status" value="1"/>
</dbReference>
<dbReference type="GO" id="GO:0016747">
    <property type="term" value="F:acyltransferase activity, transferring groups other than amino-acyl groups"/>
    <property type="evidence" value="ECO:0007669"/>
    <property type="project" value="InterPro"/>
</dbReference>
<feature type="domain" description="N-acetyltransferase" evidence="1">
    <location>
        <begin position="3"/>
        <end position="133"/>
    </location>
</feature>
<evidence type="ECO:0000259" key="1">
    <source>
        <dbReference type="PROSITE" id="PS51186"/>
    </source>
</evidence>
<dbReference type="PANTHER" id="PTHR43233">
    <property type="entry name" value="FAMILY N-ACETYLTRANSFERASE, PUTATIVE (AFU_ORTHOLOGUE AFUA_6G03350)-RELATED"/>
    <property type="match status" value="1"/>
</dbReference>
<organism evidence="2 3">
    <name type="scientific">Staphylococcus schweitzeri</name>
    <dbReference type="NCBI Taxonomy" id="1654388"/>
    <lineage>
        <taxon>Bacteria</taxon>
        <taxon>Bacillati</taxon>
        <taxon>Bacillota</taxon>
        <taxon>Bacilli</taxon>
        <taxon>Bacillales</taxon>
        <taxon>Staphylococcaceae</taxon>
        <taxon>Staphylococcus</taxon>
    </lineage>
</organism>
<dbReference type="InterPro" id="IPR016181">
    <property type="entry name" value="Acyl_CoA_acyltransferase"/>
</dbReference>
<dbReference type="AlphaFoldDB" id="A0A077VIM8"/>
<dbReference type="PROSITE" id="PS51186">
    <property type="entry name" value="GNAT"/>
    <property type="match status" value="1"/>
</dbReference>
<dbReference type="SUPFAM" id="SSF55729">
    <property type="entry name" value="Acyl-CoA N-acyltransferases (Nat)"/>
    <property type="match status" value="1"/>
</dbReference>
<dbReference type="Gene3D" id="3.40.630.30">
    <property type="match status" value="1"/>
</dbReference>
<name>A0A077VIM8_9STAP</name>
<proteinExistence type="predicted"/>